<dbReference type="RefSeq" id="XP_049261079.1">
    <property type="nucleotide sequence ID" value="XM_049409754.1"/>
</dbReference>
<dbReference type="EMBL" id="JAGSYN010000273">
    <property type="protein sequence ID" value="KAG7660846.1"/>
    <property type="molecule type" value="Genomic_DNA"/>
</dbReference>
<sequence length="381" mass="44944">MNNLYTALSLSLIANNKRFAISSSNSNITIPSFKHQILQQQCKFKPSQIAIIDLLQIHSTIDLINQMVYSENECDEYDDDNENDETEVYLKNIIIWQNVQHLSINQHKSLYKLLLQLDEYEMNIAKFCTHRLSTSVAITIENQEFKIIKPEVFTIICFLDYNLYQSHKLYIYLKEKIWLSINYHDEGANQISLSPLSEPYLDYIVRLRKQMSEIYVAPDIKRYIYSLIVHIRCHRLASISPKSVRVPTMTFDYITDFCKALVLFKDIPERFVTPDYVKIATRIIGYWLVDWEYNRMFSDTIKKPRHIDEEEEEGNGDEDSRQLDYLKRLQITILNGDWFGCDYFFVNEYLKHSKALFDNESPTGYSNKIIEDALTTVRPPL</sequence>
<keyword evidence="2" id="KW-1185">Reference proteome</keyword>
<organism evidence="1 2">
    <name type="scientific">[Candida] subhashii</name>
    <dbReference type="NCBI Taxonomy" id="561895"/>
    <lineage>
        <taxon>Eukaryota</taxon>
        <taxon>Fungi</taxon>
        <taxon>Dikarya</taxon>
        <taxon>Ascomycota</taxon>
        <taxon>Saccharomycotina</taxon>
        <taxon>Pichiomycetes</taxon>
        <taxon>Debaryomycetaceae</taxon>
        <taxon>Spathaspora</taxon>
    </lineage>
</organism>
<accession>A0A8J5Q5S9</accession>
<dbReference type="AlphaFoldDB" id="A0A8J5Q5S9"/>
<dbReference type="Proteomes" id="UP000694255">
    <property type="component" value="Unassembled WGS sequence"/>
</dbReference>
<dbReference type="OrthoDB" id="5582146at2759"/>
<reference evidence="1 2" key="1">
    <citation type="journal article" date="2021" name="DNA Res.">
        <title>Genome analysis of Candida subhashii reveals its hybrid nature and dual mitochondrial genome conformations.</title>
        <authorList>
            <person name="Mixao V."/>
            <person name="Hegedusova E."/>
            <person name="Saus E."/>
            <person name="Pryszcz L.P."/>
            <person name="Cillingova A."/>
            <person name="Nosek J."/>
            <person name="Gabaldon T."/>
        </authorList>
    </citation>
    <scope>NUCLEOTIDE SEQUENCE [LARGE SCALE GENOMIC DNA]</scope>
    <source>
        <strain evidence="1 2">CBS 10753</strain>
    </source>
</reference>
<proteinExistence type="predicted"/>
<dbReference type="GeneID" id="73472463"/>
<name>A0A8J5Q5S9_9ASCO</name>
<evidence type="ECO:0000313" key="2">
    <source>
        <dbReference type="Proteomes" id="UP000694255"/>
    </source>
</evidence>
<protein>
    <submittedName>
        <fullName evidence="1">Uncharacterized protein</fullName>
    </submittedName>
</protein>
<comment type="caution">
    <text evidence="1">The sequence shown here is derived from an EMBL/GenBank/DDBJ whole genome shotgun (WGS) entry which is preliminary data.</text>
</comment>
<evidence type="ECO:0000313" key="1">
    <source>
        <dbReference type="EMBL" id="KAG7660846.1"/>
    </source>
</evidence>
<gene>
    <name evidence="1" type="ORF">J8A68_005663</name>
</gene>